<organism evidence="4 5">
    <name type="scientific">Arthrobacter zhaoxinii</name>
    <dbReference type="NCBI Taxonomy" id="2964616"/>
    <lineage>
        <taxon>Bacteria</taxon>
        <taxon>Bacillati</taxon>
        <taxon>Actinomycetota</taxon>
        <taxon>Actinomycetes</taxon>
        <taxon>Micrococcales</taxon>
        <taxon>Micrococcaceae</taxon>
        <taxon>Arthrobacter</taxon>
    </lineage>
</organism>
<evidence type="ECO:0000256" key="3">
    <source>
        <dbReference type="SAM" id="MobiDB-lite"/>
    </source>
</evidence>
<keyword evidence="1" id="KW-0328">Glycosyltransferase</keyword>
<reference evidence="4" key="1">
    <citation type="submission" date="2022-09" db="EMBL/GenBank/DDBJ databases">
        <title>Novel species in genus Arthrobacter.</title>
        <authorList>
            <person name="Liu Y."/>
        </authorList>
    </citation>
    <scope>NUCLEOTIDE SEQUENCE</scope>
    <source>
        <strain evidence="4">Zg-Y815</strain>
    </source>
</reference>
<dbReference type="InterPro" id="IPR051199">
    <property type="entry name" value="LPS_LOS_Heptosyltrfase"/>
</dbReference>
<accession>A0ABY5YUJ5</accession>
<dbReference type="InterPro" id="IPR002201">
    <property type="entry name" value="Glyco_trans_9"/>
</dbReference>
<dbReference type="Proteomes" id="UP001059859">
    <property type="component" value="Chromosome"/>
</dbReference>
<name>A0ABY5YUJ5_9MICC</name>
<sequence>MQAFPPGQQGFEQQHGMRRGVGPMGPRFPDVGKIAVLRGGGLGDLMFSLPAIEALSAAYPSASVTLLGTALHAALLTGRPGPVHRVEVLPAAPGIAAGPEDPQAVQEFLARMRLERFDLAVQVHGGGRNSNPFLLGLGARHTVGTRTPDAAALDRCIPYIYYQHEVFRALEVAGLAGAAPVSLEGQLPVLAEEAAAARALVMPDRSLVTLHPGATDPRRRWPASYFAEVAVRAAARDCQVVVVGDDADRGLAQQVVDLALADAGPAAPVRSLAGELGIGALAALLQASAVMVGNDSGPRHLAQAVGAATVGIYWFGNVVNAGAIGRARHRVHMSWVSACPVCKVDVTQVGWTAERCEHDDSFVAEVRPSDVWADVDELLV</sequence>
<dbReference type="Gene3D" id="3.40.50.2000">
    <property type="entry name" value="Glycogen Phosphorylase B"/>
    <property type="match status" value="2"/>
</dbReference>
<evidence type="ECO:0000256" key="2">
    <source>
        <dbReference type="ARBA" id="ARBA00022679"/>
    </source>
</evidence>
<keyword evidence="5" id="KW-1185">Reference proteome</keyword>
<dbReference type="EMBL" id="CP104275">
    <property type="protein sequence ID" value="UWX98796.1"/>
    <property type="molecule type" value="Genomic_DNA"/>
</dbReference>
<feature type="region of interest" description="Disordered" evidence="3">
    <location>
        <begin position="1"/>
        <end position="24"/>
    </location>
</feature>
<dbReference type="Pfam" id="PF01075">
    <property type="entry name" value="Glyco_transf_9"/>
    <property type="match status" value="1"/>
</dbReference>
<dbReference type="PANTHER" id="PTHR30160:SF1">
    <property type="entry name" value="LIPOPOLYSACCHARIDE 1,2-N-ACETYLGLUCOSAMINETRANSFERASE-RELATED"/>
    <property type="match status" value="1"/>
</dbReference>
<keyword evidence="2" id="KW-0808">Transferase</keyword>
<dbReference type="SUPFAM" id="SSF53756">
    <property type="entry name" value="UDP-Glycosyltransferase/glycogen phosphorylase"/>
    <property type="match status" value="1"/>
</dbReference>
<proteinExistence type="predicted"/>
<evidence type="ECO:0000313" key="4">
    <source>
        <dbReference type="EMBL" id="UWX98796.1"/>
    </source>
</evidence>
<gene>
    <name evidence="4" type="ORF">N2K95_15865</name>
</gene>
<dbReference type="CDD" id="cd03789">
    <property type="entry name" value="GT9_LPS_heptosyltransferase"/>
    <property type="match status" value="1"/>
</dbReference>
<protein>
    <submittedName>
        <fullName evidence="4">Glycosyltransferase family 9 protein</fullName>
    </submittedName>
</protein>
<dbReference type="RefSeq" id="WP_260653848.1">
    <property type="nucleotide sequence ID" value="NZ_CP104275.1"/>
</dbReference>
<evidence type="ECO:0000256" key="1">
    <source>
        <dbReference type="ARBA" id="ARBA00022676"/>
    </source>
</evidence>
<evidence type="ECO:0000313" key="5">
    <source>
        <dbReference type="Proteomes" id="UP001059859"/>
    </source>
</evidence>
<dbReference type="PANTHER" id="PTHR30160">
    <property type="entry name" value="TETRAACYLDISACCHARIDE 4'-KINASE-RELATED"/>
    <property type="match status" value="1"/>
</dbReference>